<dbReference type="SMART" id="SM00229">
    <property type="entry name" value="RasGEFN"/>
    <property type="match status" value="1"/>
</dbReference>
<organism evidence="4 5">
    <name type="scientific">Diversispora eburnea</name>
    <dbReference type="NCBI Taxonomy" id="1213867"/>
    <lineage>
        <taxon>Eukaryota</taxon>
        <taxon>Fungi</taxon>
        <taxon>Fungi incertae sedis</taxon>
        <taxon>Mucoromycota</taxon>
        <taxon>Glomeromycotina</taxon>
        <taxon>Glomeromycetes</taxon>
        <taxon>Diversisporales</taxon>
        <taxon>Diversisporaceae</taxon>
        <taxon>Diversispora</taxon>
    </lineage>
</organism>
<feature type="non-terminal residue" evidence="4">
    <location>
        <position position="1"/>
    </location>
</feature>
<reference evidence="4" key="1">
    <citation type="submission" date="2021-06" db="EMBL/GenBank/DDBJ databases">
        <authorList>
            <person name="Kallberg Y."/>
            <person name="Tangrot J."/>
            <person name="Rosling A."/>
        </authorList>
    </citation>
    <scope>NUCLEOTIDE SEQUENCE</scope>
    <source>
        <strain evidence="4">AZ414A</strain>
    </source>
</reference>
<dbReference type="Gene3D" id="1.20.870.10">
    <property type="entry name" value="Son of sevenless (SoS) protein Chain: S domain 1"/>
    <property type="match status" value="1"/>
</dbReference>
<feature type="region of interest" description="Disordered" evidence="2">
    <location>
        <begin position="1"/>
        <end position="55"/>
    </location>
</feature>
<dbReference type="Proteomes" id="UP000789706">
    <property type="component" value="Unassembled WGS sequence"/>
</dbReference>
<keyword evidence="5" id="KW-1185">Reference proteome</keyword>
<dbReference type="InterPro" id="IPR023578">
    <property type="entry name" value="Ras_GEF_dom_sf"/>
</dbReference>
<dbReference type="GO" id="GO:0005085">
    <property type="term" value="F:guanyl-nucleotide exchange factor activity"/>
    <property type="evidence" value="ECO:0007669"/>
    <property type="project" value="UniProtKB-KW"/>
</dbReference>
<proteinExistence type="predicted"/>
<evidence type="ECO:0000313" key="5">
    <source>
        <dbReference type="Proteomes" id="UP000789706"/>
    </source>
</evidence>
<evidence type="ECO:0000259" key="3">
    <source>
        <dbReference type="PROSITE" id="PS50212"/>
    </source>
</evidence>
<feature type="compositionally biased region" description="Polar residues" evidence="2">
    <location>
        <begin position="1"/>
        <end position="10"/>
    </location>
</feature>
<dbReference type="EMBL" id="CAJVPK010000129">
    <property type="protein sequence ID" value="CAG8455039.1"/>
    <property type="molecule type" value="Genomic_DNA"/>
</dbReference>
<dbReference type="Pfam" id="PF00618">
    <property type="entry name" value="RasGEF_N"/>
    <property type="match status" value="1"/>
</dbReference>
<dbReference type="PROSITE" id="PS50212">
    <property type="entry name" value="RASGEF_NTER"/>
    <property type="match status" value="1"/>
</dbReference>
<dbReference type="OrthoDB" id="10254377at2759"/>
<evidence type="ECO:0000256" key="1">
    <source>
        <dbReference type="PROSITE-ProRule" id="PRU00135"/>
    </source>
</evidence>
<sequence>MDNNTVNINTVPVDKENIITSKDDSNNENNNTTKETTKTISEFPPASSSSTSRYYPLNNNESFTSSTMLPKLDRDSNVLARILNWPSIKLDHKKFSEQINDITTNENIEKNIESIENMVNDGEIIFDTILNQSSGENQQSTSRTPSIFFMPQHQHHRYSTTRRVIMAATIEKLIEKLTSEIDYTFLTDFFLTYRNFISPIQLCNLLILRFDWAFENEEEDRRIARVRIFVAIRHWLLNYFSYDFVPCRELRSTLTNHLNNLHSRQSIKDSPRDRRIVQGLKRVVKRLKRIYFRKDIDDMVIVMPQNKELESIGHYYDIEEIMIDRVENKKRKDFKSMRSLILIDPLKQSEKKRNLEKRRFKLRSSSMDVFSSKPPPSPSFFKNIISKGSNPIKKLKNIYHEKVDNNNNGGGGGINRKKRSLSLSETICDDEYDLFRSEIITKRRNSSTPKNILNIVNGTMGRLAKGLFSSEKTRSPIPISMIGYGFYGEKVSNPSWNENDLYHLDGFSYIDESIEDEEHYDIANPEDFEQTEKQFENWDNENTIDYNENKETSDNRQLIKSLRRGAKVWDLVHDLHSVITLKDLENKSCKRISSDTFSLQGLDEN</sequence>
<dbReference type="CDD" id="cd06224">
    <property type="entry name" value="REM"/>
    <property type="match status" value="1"/>
</dbReference>
<feature type="compositionally biased region" description="Basic and acidic residues" evidence="2">
    <location>
        <begin position="13"/>
        <end position="25"/>
    </location>
</feature>
<comment type="caution">
    <text evidence="4">The sequence shown here is derived from an EMBL/GenBank/DDBJ whole genome shotgun (WGS) entry which is preliminary data.</text>
</comment>
<feature type="domain" description="N-terminal Ras-GEF" evidence="3">
    <location>
        <begin position="161"/>
        <end position="288"/>
    </location>
</feature>
<gene>
    <name evidence="4" type="ORF">DEBURN_LOCUS2365</name>
</gene>
<accession>A0A9N8YYV8</accession>
<evidence type="ECO:0000256" key="2">
    <source>
        <dbReference type="SAM" id="MobiDB-lite"/>
    </source>
</evidence>
<name>A0A9N8YYV8_9GLOM</name>
<protein>
    <submittedName>
        <fullName evidence="4">702_t:CDS:1</fullName>
    </submittedName>
</protein>
<dbReference type="SUPFAM" id="SSF48366">
    <property type="entry name" value="Ras GEF"/>
    <property type="match status" value="1"/>
</dbReference>
<dbReference type="AlphaFoldDB" id="A0A9N8YYV8"/>
<evidence type="ECO:0000313" key="4">
    <source>
        <dbReference type="EMBL" id="CAG8455039.1"/>
    </source>
</evidence>
<dbReference type="InterPro" id="IPR000651">
    <property type="entry name" value="Ras-like_Gua-exchang_fac_N"/>
</dbReference>
<keyword evidence="1" id="KW-0344">Guanine-nucleotide releasing factor</keyword>